<evidence type="ECO:0000313" key="3">
    <source>
        <dbReference type="Proteomes" id="UP000192634"/>
    </source>
</evidence>
<protein>
    <submittedName>
        <fullName evidence="2">Uncharacterized protein</fullName>
    </submittedName>
</protein>
<dbReference type="EMBL" id="FWXN01000001">
    <property type="protein sequence ID" value="SMC33621.1"/>
    <property type="molecule type" value="Genomic_DNA"/>
</dbReference>
<feature type="compositionally biased region" description="Basic and acidic residues" evidence="1">
    <location>
        <begin position="106"/>
        <end position="116"/>
    </location>
</feature>
<feature type="region of interest" description="Disordered" evidence="1">
    <location>
        <begin position="100"/>
        <end position="125"/>
    </location>
</feature>
<reference evidence="2 3" key="1">
    <citation type="submission" date="2017-04" db="EMBL/GenBank/DDBJ databases">
        <authorList>
            <person name="Afonso C.L."/>
            <person name="Miller P.J."/>
            <person name="Scott M.A."/>
            <person name="Spackman E."/>
            <person name="Goraichik I."/>
            <person name="Dimitrov K.M."/>
            <person name="Suarez D.L."/>
            <person name="Swayne D.E."/>
        </authorList>
    </citation>
    <scope>NUCLEOTIDE SEQUENCE [LARGE SCALE GENOMIC DNA]</scope>
    <source>
        <strain evidence="2 3">CGMCC 1.12511</strain>
    </source>
</reference>
<proteinExistence type="predicted"/>
<feature type="region of interest" description="Disordered" evidence="1">
    <location>
        <begin position="13"/>
        <end position="33"/>
    </location>
</feature>
<evidence type="ECO:0000313" key="2">
    <source>
        <dbReference type="EMBL" id="SMC33621.1"/>
    </source>
</evidence>
<sequence>MLVHERPEVHVVGESLGATAGQAVSSGSGAERPRSVCSVLWTGTPGGHRVGLPHEVPVANLDDPVVLASLRDVVVPPDGDRRWLPVVSAVHSAADVVGSLEVPDGSGHRYGPEQADRLATYSSTS</sequence>
<evidence type="ECO:0000256" key="1">
    <source>
        <dbReference type="SAM" id="MobiDB-lite"/>
    </source>
</evidence>
<accession>A0A1W1YCS6</accession>
<gene>
    <name evidence="2" type="ORF">SAMN06296429_101314</name>
</gene>
<organism evidence="2 3">
    <name type="scientific">Janibacter indicus</name>
    <dbReference type="NCBI Taxonomy" id="857417"/>
    <lineage>
        <taxon>Bacteria</taxon>
        <taxon>Bacillati</taxon>
        <taxon>Actinomycetota</taxon>
        <taxon>Actinomycetes</taxon>
        <taxon>Micrococcales</taxon>
        <taxon>Intrasporangiaceae</taxon>
        <taxon>Janibacter</taxon>
    </lineage>
</organism>
<dbReference type="AlphaFoldDB" id="A0A1W1YCS6"/>
<name>A0A1W1YCS6_9MICO</name>
<dbReference type="Proteomes" id="UP000192634">
    <property type="component" value="Unassembled WGS sequence"/>
</dbReference>